<keyword evidence="3" id="KW-1185">Reference proteome</keyword>
<dbReference type="RefSeq" id="WP_201374145.1">
    <property type="nucleotide sequence ID" value="NZ_BNJG01000002.1"/>
</dbReference>
<dbReference type="EMBL" id="BNJG01000002">
    <property type="protein sequence ID" value="GHO57854.1"/>
    <property type="molecule type" value="Genomic_DNA"/>
</dbReference>
<sequence length="274" mass="31062">MSEYDQNIPTDPIEDDSAQSTKVGDETTLIAFCLQDLPPMDLVPAPSKRSWMTSTDKNFASRCLPLLIANQAGWFILNNQTFCATWNGNDDASAIHIEYLNTPEAYVVQSHFGYGILTWNVPYLFRTSPGYNLLVRGPANWPKDGVYPLEGIVETDWANATFTVNWKITRPNAPIIFEAKEPLCMLVPQKRGELENFQTEMSDITSNSPVEQGYLQWYQSRDDFLKDLTNAPSDTLKSEWQKDYFRGIAPGGVRALQHQQKLILHEFKSPDSKS</sequence>
<accession>A0ABQ3UYC5</accession>
<dbReference type="InterPro" id="IPR045709">
    <property type="entry name" value="DUF6065"/>
</dbReference>
<evidence type="ECO:0000313" key="3">
    <source>
        <dbReference type="Proteomes" id="UP000654345"/>
    </source>
</evidence>
<organism evidence="2 3">
    <name type="scientific">Ktedonobacter robiniae</name>
    <dbReference type="NCBI Taxonomy" id="2778365"/>
    <lineage>
        <taxon>Bacteria</taxon>
        <taxon>Bacillati</taxon>
        <taxon>Chloroflexota</taxon>
        <taxon>Ktedonobacteria</taxon>
        <taxon>Ktedonobacterales</taxon>
        <taxon>Ktedonobacteraceae</taxon>
        <taxon>Ktedonobacter</taxon>
    </lineage>
</organism>
<proteinExistence type="predicted"/>
<reference evidence="2 3" key="1">
    <citation type="journal article" date="2021" name="Int. J. Syst. Evol. Microbiol.">
        <title>Reticulibacter mediterranei gen. nov., sp. nov., within the new family Reticulibacteraceae fam. nov., and Ktedonospora formicarum gen. nov., sp. nov., Ktedonobacter robiniae sp. nov., Dictyobacter formicarum sp. nov. and Dictyobacter arantiisoli sp. nov., belonging to the class Ktedonobacteria.</title>
        <authorList>
            <person name="Yabe S."/>
            <person name="Zheng Y."/>
            <person name="Wang C.M."/>
            <person name="Sakai Y."/>
            <person name="Abe K."/>
            <person name="Yokota A."/>
            <person name="Donadio S."/>
            <person name="Cavaletti L."/>
            <person name="Monciardini P."/>
        </authorList>
    </citation>
    <scope>NUCLEOTIDE SEQUENCE [LARGE SCALE GENOMIC DNA]</scope>
    <source>
        <strain evidence="2 3">SOSP1-30</strain>
    </source>
</reference>
<name>A0ABQ3UYC5_9CHLR</name>
<gene>
    <name evidence="2" type="ORF">KSB_63290</name>
</gene>
<dbReference type="Pfam" id="PF19541">
    <property type="entry name" value="DUF6065"/>
    <property type="match status" value="1"/>
</dbReference>
<feature type="region of interest" description="Disordered" evidence="1">
    <location>
        <begin position="1"/>
        <end position="20"/>
    </location>
</feature>
<comment type="caution">
    <text evidence="2">The sequence shown here is derived from an EMBL/GenBank/DDBJ whole genome shotgun (WGS) entry which is preliminary data.</text>
</comment>
<evidence type="ECO:0000313" key="2">
    <source>
        <dbReference type="EMBL" id="GHO57854.1"/>
    </source>
</evidence>
<dbReference type="Proteomes" id="UP000654345">
    <property type="component" value="Unassembled WGS sequence"/>
</dbReference>
<protein>
    <submittedName>
        <fullName evidence="2">Uncharacterized protein</fullName>
    </submittedName>
</protein>
<evidence type="ECO:0000256" key="1">
    <source>
        <dbReference type="SAM" id="MobiDB-lite"/>
    </source>
</evidence>